<dbReference type="InterPro" id="IPR012677">
    <property type="entry name" value="Nucleotide-bd_a/b_plait_sf"/>
</dbReference>
<evidence type="ECO:0000259" key="8">
    <source>
        <dbReference type="PROSITE" id="PS50076"/>
    </source>
</evidence>
<evidence type="ECO:0000256" key="4">
    <source>
        <dbReference type="ARBA" id="ARBA00023186"/>
    </source>
</evidence>
<feature type="compositionally biased region" description="Polar residues" evidence="7">
    <location>
        <begin position="972"/>
        <end position="1000"/>
    </location>
</feature>
<dbReference type="SMART" id="SM00271">
    <property type="entry name" value="DnaJ"/>
    <property type="match status" value="1"/>
</dbReference>
<dbReference type="AlphaFoldDB" id="A0A9P5SRU9"/>
<feature type="compositionally biased region" description="Basic and acidic residues" evidence="7">
    <location>
        <begin position="1111"/>
        <end position="1124"/>
    </location>
</feature>
<dbReference type="EMBL" id="JAAAUY010000177">
    <property type="protein sequence ID" value="KAF9333898.1"/>
    <property type="molecule type" value="Genomic_DNA"/>
</dbReference>
<dbReference type="Pfam" id="PF13805">
    <property type="entry name" value="Pil1"/>
    <property type="match status" value="1"/>
</dbReference>
<dbReference type="CDD" id="cd06257">
    <property type="entry name" value="DnaJ"/>
    <property type="match status" value="1"/>
</dbReference>
<feature type="compositionally biased region" description="Polar residues" evidence="7">
    <location>
        <begin position="1081"/>
        <end position="1106"/>
    </location>
</feature>
<feature type="region of interest" description="Disordered" evidence="7">
    <location>
        <begin position="850"/>
        <end position="879"/>
    </location>
</feature>
<protein>
    <recommendedName>
        <fullName evidence="8">J domain-containing protein</fullName>
    </recommendedName>
</protein>
<feature type="region of interest" description="Disordered" evidence="7">
    <location>
        <begin position="251"/>
        <end position="274"/>
    </location>
</feature>
<feature type="region of interest" description="Disordered" evidence="7">
    <location>
        <begin position="783"/>
        <end position="804"/>
    </location>
</feature>
<reference evidence="9" key="1">
    <citation type="journal article" date="2020" name="Fungal Divers.">
        <title>Resolving the Mortierellaceae phylogeny through synthesis of multi-gene phylogenetics and phylogenomics.</title>
        <authorList>
            <person name="Vandepol N."/>
            <person name="Liber J."/>
            <person name="Desiro A."/>
            <person name="Na H."/>
            <person name="Kennedy M."/>
            <person name="Barry K."/>
            <person name="Grigoriev I.V."/>
            <person name="Miller A.N."/>
            <person name="O'Donnell K."/>
            <person name="Stajich J.E."/>
            <person name="Bonito G."/>
        </authorList>
    </citation>
    <scope>NUCLEOTIDE SEQUENCE</scope>
    <source>
        <strain evidence="9">NVP1</strain>
    </source>
</reference>
<feature type="region of interest" description="Disordered" evidence="7">
    <location>
        <begin position="972"/>
        <end position="1004"/>
    </location>
</feature>
<evidence type="ECO:0000313" key="9">
    <source>
        <dbReference type="EMBL" id="KAF9333898.1"/>
    </source>
</evidence>
<evidence type="ECO:0000256" key="7">
    <source>
        <dbReference type="SAM" id="MobiDB-lite"/>
    </source>
</evidence>
<dbReference type="GO" id="GO:0005681">
    <property type="term" value="C:spliceosomal complex"/>
    <property type="evidence" value="ECO:0007669"/>
    <property type="project" value="TreeGrafter"/>
</dbReference>
<feature type="region of interest" description="Disordered" evidence="7">
    <location>
        <begin position="742"/>
        <end position="762"/>
    </location>
</feature>
<feature type="coiled-coil region" evidence="6">
    <location>
        <begin position="128"/>
        <end position="162"/>
    </location>
</feature>
<keyword evidence="5" id="KW-0539">Nucleus</keyword>
<dbReference type="GO" id="GO:0005737">
    <property type="term" value="C:cytoplasm"/>
    <property type="evidence" value="ECO:0007669"/>
    <property type="project" value="UniProtKB-SubCell"/>
</dbReference>
<feature type="region of interest" description="Disordered" evidence="7">
    <location>
        <begin position="605"/>
        <end position="688"/>
    </location>
</feature>
<comment type="subcellular location">
    <subcellularLocation>
        <location evidence="2">Cytoplasm</location>
    </subcellularLocation>
    <subcellularLocation>
        <location evidence="1">Nucleus</location>
    </subcellularLocation>
</comment>
<name>A0A9P5SRU9_9FUNG</name>
<proteinExistence type="predicted"/>
<evidence type="ECO:0000256" key="3">
    <source>
        <dbReference type="ARBA" id="ARBA00022490"/>
    </source>
</evidence>
<dbReference type="InterPro" id="IPR001623">
    <property type="entry name" value="DnaJ_domain"/>
</dbReference>
<feature type="compositionally biased region" description="Low complexity" evidence="7">
    <location>
        <begin position="605"/>
        <end position="620"/>
    </location>
</feature>
<dbReference type="InterPro" id="IPR028245">
    <property type="entry name" value="PIL1/LSP1"/>
</dbReference>
<accession>A0A9P5SRU9</accession>
<dbReference type="PROSITE" id="PS50076">
    <property type="entry name" value="DNAJ_2"/>
    <property type="match status" value="1"/>
</dbReference>
<dbReference type="Proteomes" id="UP000696485">
    <property type="component" value="Unassembled WGS sequence"/>
</dbReference>
<keyword evidence="4" id="KW-0143">Chaperone</keyword>
<dbReference type="PRINTS" id="PR00625">
    <property type="entry name" value="JDOMAIN"/>
</dbReference>
<evidence type="ECO:0000256" key="2">
    <source>
        <dbReference type="ARBA" id="ARBA00004496"/>
    </source>
</evidence>
<dbReference type="InterPro" id="IPR052094">
    <property type="entry name" value="Pre-mRNA-splicing_ERAD"/>
</dbReference>
<feature type="domain" description="J" evidence="8">
    <location>
        <begin position="7"/>
        <end position="71"/>
    </location>
</feature>
<evidence type="ECO:0000313" key="10">
    <source>
        <dbReference type="Proteomes" id="UP000696485"/>
    </source>
</evidence>
<dbReference type="Gene3D" id="1.20.1270.60">
    <property type="entry name" value="Arfaptin homology (AH) domain/BAR domain"/>
    <property type="match status" value="1"/>
</dbReference>
<dbReference type="PANTHER" id="PTHR44313">
    <property type="entry name" value="DNAJ HOMOLOG SUBFAMILY C MEMBER 17"/>
    <property type="match status" value="1"/>
</dbReference>
<feature type="compositionally biased region" description="Basic and acidic residues" evidence="7">
    <location>
        <begin position="661"/>
        <end position="688"/>
    </location>
</feature>
<comment type="caution">
    <text evidence="9">The sequence shown here is derived from an EMBL/GenBank/DDBJ whole genome shotgun (WGS) entry which is preliminary data.</text>
</comment>
<dbReference type="InterPro" id="IPR036869">
    <property type="entry name" value="J_dom_sf"/>
</dbReference>
<dbReference type="Gene3D" id="1.10.287.110">
    <property type="entry name" value="DnaJ domain"/>
    <property type="match status" value="1"/>
</dbReference>
<gene>
    <name evidence="9" type="ORF">BG006_003008</name>
</gene>
<keyword evidence="6" id="KW-0175">Coiled coil</keyword>
<evidence type="ECO:0000256" key="5">
    <source>
        <dbReference type="ARBA" id="ARBA00023242"/>
    </source>
</evidence>
<evidence type="ECO:0000256" key="1">
    <source>
        <dbReference type="ARBA" id="ARBA00004123"/>
    </source>
</evidence>
<feature type="region of interest" description="Disordered" evidence="7">
    <location>
        <begin position="1078"/>
        <end position="1124"/>
    </location>
</feature>
<dbReference type="InterPro" id="IPR027267">
    <property type="entry name" value="AH/BAR_dom_sf"/>
</dbReference>
<evidence type="ECO:0000256" key="6">
    <source>
        <dbReference type="SAM" id="Coils"/>
    </source>
</evidence>
<dbReference type="Pfam" id="PF00226">
    <property type="entry name" value="DnaJ"/>
    <property type="match status" value="1"/>
</dbReference>
<dbReference type="InterPro" id="IPR018253">
    <property type="entry name" value="DnaJ_domain_CS"/>
</dbReference>
<organism evidence="9 10">
    <name type="scientific">Podila minutissima</name>
    <dbReference type="NCBI Taxonomy" id="64525"/>
    <lineage>
        <taxon>Eukaryota</taxon>
        <taxon>Fungi</taxon>
        <taxon>Fungi incertae sedis</taxon>
        <taxon>Mucoromycota</taxon>
        <taxon>Mortierellomycotina</taxon>
        <taxon>Mortierellomycetes</taxon>
        <taxon>Mortierellales</taxon>
        <taxon>Mortierellaceae</taxon>
        <taxon>Podila</taxon>
    </lineage>
</organism>
<dbReference type="PANTHER" id="PTHR44313:SF1">
    <property type="entry name" value="DNAJ HOMOLOG SUBFAMILY C MEMBER 17"/>
    <property type="match status" value="1"/>
</dbReference>
<keyword evidence="3" id="KW-0963">Cytoplasm</keyword>
<keyword evidence="10" id="KW-1185">Reference proteome</keyword>
<dbReference type="GO" id="GO:0000390">
    <property type="term" value="P:spliceosomal complex disassembly"/>
    <property type="evidence" value="ECO:0007669"/>
    <property type="project" value="TreeGrafter"/>
</dbReference>
<dbReference type="Gene3D" id="3.30.70.330">
    <property type="match status" value="1"/>
</dbReference>
<dbReference type="PROSITE" id="PS00636">
    <property type="entry name" value="DNAJ_1"/>
    <property type="match status" value="1"/>
</dbReference>
<dbReference type="SUPFAM" id="SSF46565">
    <property type="entry name" value="Chaperone J-domain"/>
    <property type="match status" value="1"/>
</dbReference>
<sequence>MAEEQLDWYAILGVERTATAKEITKAYRVKALKVHPDKNPDPNAAKIFHELSQAYDLLLDPAARAAFDNLLNVKVHAKARSDKYDATRKRFMDDLKSREEAFKKQQQDEKAAAIRMKYEMERIKQEGIKKREAREAELRRQAEEVEEAASAARKAARDEEATSLDATLRIKWKKKKHTFESQDLEAIFGKFGPIDSCLSRNPGSAVVSFKALTGAFAAMKAHEREASELDQFTVSWAAGTEPVLVANLRSNEKSLPATPPSRTSTPSSSASTPAPAFNVAPAAPIFSVPAFGSGTSFGGFPSSIPSVRPPPTFNVAQDVPFGDDYEAATLARMKSKDNERKRLAEEILRLDQEEEERLSNKTDDNKKQRVMDSLNIQNHFQESARRAAGTFLTPLTNAISEQKRLIESLAVVSKVRVEECKHMMLWSKSQDVLLKLNLLIRKISDYEIRFGSQYGEFREKIKFLRTKDDTLCEMGQRQNELQMRILEASKNKLRSAKAKIWQSEPDDTQKNDEASVTKLQQLKRQLIKDAYTEQLNAIVEFGKKLQIIGEHGLQLLEHIDIPGAAGDGRETEEILQSARINLENWDKLVMVNPQAVVIHPPPGVSLSETSVDSSSTITVTPAPPEDNAAPGMPAKVAPTTTVSNAVDPKDRPAPPLPPREPSSDSIDHDLVDNRKSRKSKEPAVSEEERLRLLEEMEIKQALELSKASATKPQNETSSIDDLKLTPEELRFVMDAVEPTSTKATSSIKKAHSRESSSADQSIVAPKVTAAPRIVRNPQVTEVESKKVSQQGPRPWIPEEETASSATMEAIKDKPLTPAPEELASTSSVIETMGETVKAGKETTSITSNIIPESMGSEPERPLESMGSEPAAPIESMGSEGHEEAIPAFVPMPRVPSMDGIRAQKILMNQQIQQVQQQQLGTSASPELQYLEVQNSPLVPNSNLQGGQTPHLVSPSPAPGYIVATNAYQTSTNYQPTTSYQPSTKYVPQPSKQKNRLSGTPQLQQQQQYQMQLQMCQQQQQQQFQQQSYQNNGAYSAQYYQQQHQQLQDFYYTPYEQQSNPSSNFGWNVPGTGDDTYKKETYSQYGDTSPSPSHISLIPDNSASPLVTPSDGKPHHDTAYKVELR</sequence>
<feature type="compositionally biased region" description="Low complexity" evidence="7">
    <location>
        <begin position="260"/>
        <end position="274"/>
    </location>
</feature>